<dbReference type="CDD" id="cd02885">
    <property type="entry name" value="NUDIX_IPP_Isomerase"/>
    <property type="match status" value="1"/>
</dbReference>
<comment type="subcellular location">
    <subcellularLocation>
        <location evidence="10">Cytoplasm</location>
    </subcellularLocation>
</comment>
<feature type="binding site" evidence="10">
    <location>
        <position position="30"/>
    </location>
    <ligand>
        <name>Mn(2+)</name>
        <dbReference type="ChEBI" id="CHEBI:29035"/>
    </ligand>
</feature>
<reference evidence="12 13" key="1">
    <citation type="submission" date="2021-06" db="EMBL/GenBank/DDBJ databases">
        <title>Genome-based taxonomic framework of Microbacterium strains isolated from marine environment, the description of four new species and reclassification of four preexisting species.</title>
        <authorList>
            <person name="Lee S.D."/>
            <person name="Kim S.-M."/>
            <person name="Byeon Y.-S."/>
            <person name="Yang H.L."/>
            <person name="Kim I.S."/>
        </authorList>
    </citation>
    <scope>NUCLEOTIDE SEQUENCE [LARGE SCALE GENOMIC DNA]</scope>
    <source>
        <strain evidence="12 13">KACC 14465</strain>
    </source>
</reference>
<dbReference type="InterPro" id="IPR056375">
    <property type="entry name" value="Idi_bact"/>
</dbReference>
<evidence type="ECO:0000256" key="2">
    <source>
        <dbReference type="ARBA" id="ARBA00007579"/>
    </source>
</evidence>
<comment type="function">
    <text evidence="10">Catalyzes the 1,3-allylic rearrangement of the homoallylic substrate isopentenyl (IPP) to its highly electrophilic allylic isomer, dimethylallyl diphosphate (DMAPP).</text>
</comment>
<evidence type="ECO:0000256" key="6">
    <source>
        <dbReference type="ARBA" id="ARBA00022842"/>
    </source>
</evidence>
<dbReference type="HAMAP" id="MF_00202">
    <property type="entry name" value="Idi"/>
    <property type="match status" value="1"/>
</dbReference>
<keyword evidence="9 10" id="KW-0413">Isomerase</keyword>
<evidence type="ECO:0000259" key="11">
    <source>
        <dbReference type="PROSITE" id="PS51462"/>
    </source>
</evidence>
<evidence type="ECO:0000256" key="5">
    <source>
        <dbReference type="ARBA" id="ARBA00022723"/>
    </source>
</evidence>
<comment type="pathway">
    <text evidence="1 10">Isoprenoid biosynthesis; dimethylallyl diphosphate biosynthesis; dimethylallyl diphosphate from isopentenyl diphosphate: step 1/1.</text>
</comment>
<evidence type="ECO:0000256" key="3">
    <source>
        <dbReference type="ARBA" id="ARBA00012057"/>
    </source>
</evidence>
<dbReference type="InterPro" id="IPR011876">
    <property type="entry name" value="IsopentenylPP_isomerase_typ1"/>
</dbReference>
<dbReference type="GO" id="GO:0004452">
    <property type="term" value="F:isopentenyl-diphosphate delta-isomerase activity"/>
    <property type="evidence" value="ECO:0007669"/>
    <property type="project" value="UniProtKB-EC"/>
</dbReference>
<feature type="active site" evidence="10">
    <location>
        <position position="114"/>
    </location>
</feature>
<evidence type="ECO:0000256" key="4">
    <source>
        <dbReference type="ARBA" id="ARBA00022490"/>
    </source>
</evidence>
<feature type="active site" evidence="10">
    <location>
        <position position="65"/>
    </location>
</feature>
<comment type="cofactor">
    <cofactor evidence="10">
        <name>Mg(2+)</name>
        <dbReference type="ChEBI" id="CHEBI:18420"/>
    </cofactor>
    <text evidence="10">Binds 1 Mg(2+) ion per subunit. The magnesium ion binds only when substrate is bound.</text>
</comment>
<dbReference type="EC" id="5.3.3.2" evidence="3 10"/>
<evidence type="ECO:0000256" key="8">
    <source>
        <dbReference type="ARBA" id="ARBA00023229"/>
    </source>
</evidence>
<dbReference type="PROSITE" id="PS51462">
    <property type="entry name" value="NUDIX"/>
    <property type="match status" value="1"/>
</dbReference>
<dbReference type="PANTHER" id="PTHR10885:SF0">
    <property type="entry name" value="ISOPENTENYL-DIPHOSPHATE DELTA-ISOMERASE"/>
    <property type="match status" value="1"/>
</dbReference>
<gene>
    <name evidence="10 12" type="primary">idi</name>
    <name evidence="12" type="ORF">KV395_04530</name>
</gene>
<comment type="similarity">
    <text evidence="2 10">Belongs to the IPP isomerase type 1 family.</text>
</comment>
<feature type="binding site" evidence="10">
    <location>
        <position position="23"/>
    </location>
    <ligand>
        <name>Mn(2+)</name>
        <dbReference type="ChEBI" id="CHEBI:29035"/>
    </ligand>
</feature>
<organism evidence="12 13">
    <name type="scientific">Microbacterium luteolum</name>
    <name type="common">Aureobacterium luteolum</name>
    <dbReference type="NCBI Taxonomy" id="69367"/>
    <lineage>
        <taxon>Bacteria</taxon>
        <taxon>Bacillati</taxon>
        <taxon>Actinomycetota</taxon>
        <taxon>Actinomycetes</taxon>
        <taxon>Micrococcales</taxon>
        <taxon>Microbacteriaceae</taxon>
        <taxon>Microbacterium</taxon>
    </lineage>
</organism>
<dbReference type="EMBL" id="CP078075">
    <property type="protein sequence ID" value="WDM42580.1"/>
    <property type="molecule type" value="Genomic_DNA"/>
</dbReference>
<accession>A0ABY7XKF1</accession>
<comment type="catalytic activity">
    <reaction evidence="10">
        <text>isopentenyl diphosphate = dimethylallyl diphosphate</text>
        <dbReference type="Rhea" id="RHEA:23284"/>
        <dbReference type="ChEBI" id="CHEBI:57623"/>
        <dbReference type="ChEBI" id="CHEBI:128769"/>
        <dbReference type="EC" id="5.3.3.2"/>
    </reaction>
</comment>
<dbReference type="InterPro" id="IPR000086">
    <property type="entry name" value="NUDIX_hydrolase_dom"/>
</dbReference>
<dbReference type="RefSeq" id="WP_282216432.1">
    <property type="nucleotide sequence ID" value="NZ_BAAAUN010000001.1"/>
</dbReference>
<keyword evidence="5 10" id="KW-0479">Metal-binding</keyword>
<dbReference type="SUPFAM" id="SSF55811">
    <property type="entry name" value="Nudix"/>
    <property type="match status" value="1"/>
</dbReference>
<keyword evidence="13" id="KW-1185">Reference proteome</keyword>
<dbReference type="PIRSF" id="PIRSF018427">
    <property type="entry name" value="Isopntndiph_ism"/>
    <property type="match status" value="1"/>
</dbReference>
<evidence type="ECO:0000256" key="9">
    <source>
        <dbReference type="ARBA" id="ARBA00023235"/>
    </source>
</evidence>
<feature type="binding site" evidence="10">
    <location>
        <position position="85"/>
    </location>
    <ligand>
        <name>Mg(2+)</name>
        <dbReference type="ChEBI" id="CHEBI:18420"/>
    </ligand>
</feature>
<evidence type="ECO:0000256" key="10">
    <source>
        <dbReference type="HAMAP-Rule" id="MF_00202"/>
    </source>
</evidence>
<comment type="cofactor">
    <cofactor evidence="10">
        <name>Mn(2+)</name>
        <dbReference type="ChEBI" id="CHEBI:29035"/>
    </cofactor>
    <text evidence="10">Binds 1 Mn(2+) ion per subunit.</text>
</comment>
<sequence>MDHVTLLAEDGTAIGTRPKSEVHTRDTPLHLAFSCYVFDSRGRVLVTRRALGKRTWPGVWTNSFCGHPRPDEQMTAAVHRHGLGELGLHITDLRVVLPDYRYRAVDASGIVENEICPVHVAVVDGDPLADPDEVAEWTWVEVDDLIDAAARTPFAFSPWMVEQLPLLRAIGEI</sequence>
<keyword evidence="4 10" id="KW-0963">Cytoplasm</keyword>
<protein>
    <recommendedName>
        <fullName evidence="3 10">Isopentenyl-diphosphate Delta-isomerase</fullName>
        <shortName evidence="10">IPP isomerase</shortName>
        <ecNumber evidence="3 10">5.3.3.2</ecNumber>
    </recommendedName>
    <alternativeName>
        <fullName evidence="10">IPP:DMAPP isomerase</fullName>
    </alternativeName>
    <alternativeName>
        <fullName evidence="10">Isopentenyl pyrophosphate isomerase</fullName>
    </alternativeName>
</protein>
<evidence type="ECO:0000313" key="13">
    <source>
        <dbReference type="Proteomes" id="UP001215097"/>
    </source>
</evidence>
<dbReference type="Proteomes" id="UP001215097">
    <property type="component" value="Chromosome"/>
</dbReference>
<dbReference type="NCBIfam" id="NF002995">
    <property type="entry name" value="PRK03759.1"/>
    <property type="match status" value="1"/>
</dbReference>
<keyword evidence="7 10" id="KW-0464">Manganese</keyword>
<dbReference type="InterPro" id="IPR015797">
    <property type="entry name" value="NUDIX_hydrolase-like_dom_sf"/>
</dbReference>
<name>A0ABY7XKF1_MICLT</name>
<keyword evidence="8 10" id="KW-0414">Isoprene biosynthesis</keyword>
<feature type="binding site" evidence="10">
    <location>
        <position position="112"/>
    </location>
    <ligand>
        <name>Mn(2+)</name>
        <dbReference type="ChEBI" id="CHEBI:29035"/>
    </ligand>
</feature>
<dbReference type="PANTHER" id="PTHR10885">
    <property type="entry name" value="ISOPENTENYL-DIPHOSPHATE DELTA-ISOMERASE"/>
    <property type="match status" value="1"/>
</dbReference>
<evidence type="ECO:0000313" key="12">
    <source>
        <dbReference type="EMBL" id="WDM42580.1"/>
    </source>
</evidence>
<dbReference type="Pfam" id="PF00293">
    <property type="entry name" value="NUDIX"/>
    <property type="match status" value="1"/>
</dbReference>
<dbReference type="Gene3D" id="3.90.79.10">
    <property type="entry name" value="Nucleoside Triphosphate Pyrophosphohydrolase"/>
    <property type="match status" value="1"/>
</dbReference>
<feature type="domain" description="Nudix hydrolase" evidence="11">
    <location>
        <begin position="28"/>
        <end position="162"/>
    </location>
</feature>
<evidence type="ECO:0000256" key="1">
    <source>
        <dbReference type="ARBA" id="ARBA00004826"/>
    </source>
</evidence>
<proteinExistence type="inferred from homology"/>
<feature type="binding site" evidence="10">
    <location>
        <position position="67"/>
    </location>
    <ligand>
        <name>Mn(2+)</name>
        <dbReference type="ChEBI" id="CHEBI:29035"/>
    </ligand>
</feature>
<keyword evidence="6 10" id="KW-0460">Magnesium</keyword>
<dbReference type="NCBIfam" id="TIGR02150">
    <property type="entry name" value="IPP_isom_1"/>
    <property type="match status" value="1"/>
</dbReference>
<feature type="binding site" evidence="10">
    <location>
        <position position="114"/>
    </location>
    <ligand>
        <name>Mn(2+)</name>
        <dbReference type="ChEBI" id="CHEBI:29035"/>
    </ligand>
</feature>
<evidence type="ECO:0000256" key="7">
    <source>
        <dbReference type="ARBA" id="ARBA00023211"/>
    </source>
</evidence>